<name>A0A0B5E053_9RHOB</name>
<evidence type="ECO:0000313" key="4">
    <source>
        <dbReference type="EMBL" id="AJE46765.1"/>
    </source>
</evidence>
<dbReference type="EMBL" id="CP004393">
    <property type="protein sequence ID" value="AJE46765.1"/>
    <property type="molecule type" value="Genomic_DNA"/>
</dbReference>
<dbReference type="InterPro" id="IPR038404">
    <property type="entry name" value="TRAP_DctP_sf"/>
</dbReference>
<dbReference type="PANTHER" id="PTHR33376">
    <property type="match status" value="1"/>
</dbReference>
<gene>
    <name evidence="4" type="ORF">P73_2050</name>
</gene>
<proteinExistence type="predicted"/>
<comment type="subcellular location">
    <subcellularLocation>
        <location evidence="1">Periplasm</location>
    </subcellularLocation>
</comment>
<dbReference type="NCBIfam" id="NF037995">
    <property type="entry name" value="TRAP_S1"/>
    <property type="match status" value="1"/>
</dbReference>
<dbReference type="Proteomes" id="UP000031521">
    <property type="component" value="Chromosome"/>
</dbReference>
<dbReference type="KEGG" id="cid:P73_2050"/>
<organism evidence="4 5">
    <name type="scientific">Celeribacter indicus</name>
    <dbReference type="NCBI Taxonomy" id="1208324"/>
    <lineage>
        <taxon>Bacteria</taxon>
        <taxon>Pseudomonadati</taxon>
        <taxon>Pseudomonadota</taxon>
        <taxon>Alphaproteobacteria</taxon>
        <taxon>Rhodobacterales</taxon>
        <taxon>Roseobacteraceae</taxon>
        <taxon>Celeribacter</taxon>
    </lineage>
</organism>
<dbReference type="PANTHER" id="PTHR33376:SF4">
    <property type="entry name" value="SIALIC ACID-BINDING PERIPLASMIC PROTEIN SIAP"/>
    <property type="match status" value="1"/>
</dbReference>
<dbReference type="RefSeq" id="WP_043869504.1">
    <property type="nucleotide sequence ID" value="NZ_CP004393.1"/>
</dbReference>
<dbReference type="GO" id="GO:0055085">
    <property type="term" value="P:transmembrane transport"/>
    <property type="evidence" value="ECO:0007669"/>
    <property type="project" value="InterPro"/>
</dbReference>
<accession>A0A0B5E053</accession>
<dbReference type="Gene3D" id="3.40.190.170">
    <property type="entry name" value="Bacterial extracellular solute-binding protein, family 7"/>
    <property type="match status" value="1"/>
</dbReference>
<sequence>MKLWPRAVAGLTGAVIALGFGAAEAKSNWTFFGNMPRGNAYGQAMAAGFERIREKTDGELNIRYVFFGETPYKHTEALNLMKDGLTQMVEWSPALTSATYPAIGASELPFLIPSMSDAQESLEKMNAVWDSEAYRTAVDDIVSANGAVALARHYYPPMNLWVADEDLEDMFSIRGQKIRTINAEYGILLEEVGASPVTMTSPEVYEALQRNVMSGVLTGSPNIIQSKWNEVLNSVYVANMSLPASFLLIREDMLDSLPEDQRTILEEEMEVLGEDLRRVMWETDTSTLARLEEEDFTVVEATDEDYARLREIAQTKIWPAWVRSAGDEGQALLDAALGALGE</sequence>
<dbReference type="STRING" id="1208324.P73_2050"/>
<evidence type="ECO:0000313" key="5">
    <source>
        <dbReference type="Proteomes" id="UP000031521"/>
    </source>
</evidence>
<dbReference type="HOGENOM" id="CLU_810604_0_0_5"/>
<reference evidence="4 5" key="1">
    <citation type="journal article" date="2014" name="Int. J. Syst. Evol. Microbiol.">
        <title>Celeribacter indicus sp. nov., a polycyclic aromatic hydrocarbon-degrading bacterium from deep-sea sediment and reclassification of Huaishuia halophila as Celeribacter halophilus comb. nov.</title>
        <authorList>
            <person name="Lai Q."/>
            <person name="Cao J."/>
            <person name="Yuan J."/>
            <person name="Li F."/>
            <person name="Shao Z."/>
        </authorList>
    </citation>
    <scope>NUCLEOTIDE SEQUENCE [LARGE SCALE GENOMIC DNA]</scope>
    <source>
        <strain evidence="4">P73</strain>
    </source>
</reference>
<dbReference type="InterPro" id="IPR018389">
    <property type="entry name" value="DctP_fam"/>
</dbReference>
<evidence type="ECO:0000256" key="2">
    <source>
        <dbReference type="ARBA" id="ARBA00022729"/>
    </source>
</evidence>
<keyword evidence="5" id="KW-1185">Reference proteome</keyword>
<dbReference type="GO" id="GO:0042597">
    <property type="term" value="C:periplasmic space"/>
    <property type="evidence" value="ECO:0007669"/>
    <property type="project" value="UniProtKB-SubCell"/>
</dbReference>
<dbReference type="OrthoDB" id="8673861at2"/>
<evidence type="ECO:0000256" key="1">
    <source>
        <dbReference type="ARBA" id="ARBA00004418"/>
    </source>
</evidence>
<protein>
    <submittedName>
        <fullName evidence="4">TRAP dicarboxylate transporter subunit DctP</fullName>
    </submittedName>
</protein>
<keyword evidence="2" id="KW-0732">Signal</keyword>
<dbReference type="AlphaFoldDB" id="A0A0B5E053"/>
<dbReference type="Pfam" id="PF03480">
    <property type="entry name" value="DctP"/>
    <property type="match status" value="1"/>
</dbReference>
<keyword evidence="3" id="KW-0574">Periplasm</keyword>
<evidence type="ECO:0000256" key="3">
    <source>
        <dbReference type="ARBA" id="ARBA00022764"/>
    </source>
</evidence>